<proteinExistence type="predicted"/>
<gene>
    <name evidence="3" type="ORF">SAMN04488522_105360</name>
</gene>
<feature type="transmembrane region" description="Helical" evidence="1">
    <location>
        <begin position="54"/>
        <end position="72"/>
    </location>
</feature>
<sequence length="279" mass="30159">MYNISNRYSGLANFIPFSAFSCSVSRIASVLTSVTIKKQNINMEFFTRHKRNSFYRLMAVSLFSIGTILIQSCSTKETPVPEAASLMGVNTSPSPASYDMYINGQKATTSGALAFGGPTAYLRLNTGENTIKFTVGGSTESVVSKKINTENNKVYSLYLIDKGANMDILVANDGVSSLPTTKALIRFINLSPDAPALNLSVKDAETILTGKTYKAVTDFVEIEPKKYTFQIKDKATNPAMAELVDADIKAGGIYTLLSIGLVNPTGLDPKITTKLITNK</sequence>
<protein>
    <recommendedName>
        <fullName evidence="2">DUF4397 domain-containing protein</fullName>
    </recommendedName>
</protein>
<dbReference type="Pfam" id="PF14344">
    <property type="entry name" value="DUF4397"/>
    <property type="match status" value="1"/>
</dbReference>
<evidence type="ECO:0000313" key="4">
    <source>
        <dbReference type="Proteomes" id="UP000184287"/>
    </source>
</evidence>
<evidence type="ECO:0000259" key="2">
    <source>
        <dbReference type="Pfam" id="PF14344"/>
    </source>
</evidence>
<evidence type="ECO:0000256" key="1">
    <source>
        <dbReference type="SAM" id="Phobius"/>
    </source>
</evidence>
<keyword evidence="4" id="KW-1185">Reference proteome</keyword>
<keyword evidence="1" id="KW-1133">Transmembrane helix</keyword>
<accession>A0A1M5JJ63</accession>
<dbReference type="STRING" id="288992.SAMN04488522_105360"/>
<dbReference type="Proteomes" id="UP000184287">
    <property type="component" value="Unassembled WGS sequence"/>
</dbReference>
<keyword evidence="1" id="KW-0472">Membrane</keyword>
<dbReference type="AlphaFoldDB" id="A0A1M5JJ63"/>
<dbReference type="PROSITE" id="PS51257">
    <property type="entry name" value="PROKAR_LIPOPROTEIN"/>
    <property type="match status" value="1"/>
</dbReference>
<dbReference type="InterPro" id="IPR025510">
    <property type="entry name" value="DUF4397"/>
</dbReference>
<name>A0A1M5JJ63_9SPHI</name>
<keyword evidence="1" id="KW-0812">Transmembrane</keyword>
<reference evidence="4" key="1">
    <citation type="submission" date="2016-11" db="EMBL/GenBank/DDBJ databases">
        <authorList>
            <person name="Varghese N."/>
            <person name="Submissions S."/>
        </authorList>
    </citation>
    <scope>NUCLEOTIDE SEQUENCE [LARGE SCALE GENOMIC DNA]</scope>
    <source>
        <strain evidence="4">DSM 16990</strain>
    </source>
</reference>
<feature type="transmembrane region" description="Helical" evidence="1">
    <location>
        <begin position="12"/>
        <end position="34"/>
    </location>
</feature>
<dbReference type="EMBL" id="FQUQ01000005">
    <property type="protein sequence ID" value="SHG40083.1"/>
    <property type="molecule type" value="Genomic_DNA"/>
</dbReference>
<organism evidence="3 4">
    <name type="scientific">Pedobacter caeni</name>
    <dbReference type="NCBI Taxonomy" id="288992"/>
    <lineage>
        <taxon>Bacteria</taxon>
        <taxon>Pseudomonadati</taxon>
        <taxon>Bacteroidota</taxon>
        <taxon>Sphingobacteriia</taxon>
        <taxon>Sphingobacteriales</taxon>
        <taxon>Sphingobacteriaceae</taxon>
        <taxon>Pedobacter</taxon>
    </lineage>
</organism>
<evidence type="ECO:0000313" key="3">
    <source>
        <dbReference type="EMBL" id="SHG40083.1"/>
    </source>
</evidence>
<feature type="domain" description="DUF4397" evidence="2">
    <location>
        <begin position="89"/>
        <end position="199"/>
    </location>
</feature>